<evidence type="ECO:0000313" key="5">
    <source>
        <dbReference type="Proteomes" id="UP000595897"/>
    </source>
</evidence>
<dbReference type="InterPro" id="IPR029063">
    <property type="entry name" value="SAM-dependent_MTases_sf"/>
</dbReference>
<dbReference type="InterPro" id="IPR041698">
    <property type="entry name" value="Methyltransf_25"/>
</dbReference>
<accession>A0A7R7EJ18</accession>
<organism evidence="4 5">
    <name type="scientific">Anaeromicropila herbilytica</name>
    <dbReference type="NCBI Taxonomy" id="2785025"/>
    <lineage>
        <taxon>Bacteria</taxon>
        <taxon>Bacillati</taxon>
        <taxon>Bacillota</taxon>
        <taxon>Clostridia</taxon>
        <taxon>Lachnospirales</taxon>
        <taxon>Lachnospiraceae</taxon>
        <taxon>Anaeromicropila</taxon>
    </lineage>
</organism>
<reference evidence="4 5" key="1">
    <citation type="submission" date="2020-11" db="EMBL/GenBank/DDBJ databases">
        <title>Draft genome sequencing of a Lachnospiraceae strain isolated from anoxic soil subjected to BSD treatment.</title>
        <authorList>
            <person name="Uek A."/>
            <person name="Tonouchi A."/>
        </authorList>
    </citation>
    <scope>NUCLEOTIDE SEQUENCE [LARGE SCALE GENOMIC DNA]</scope>
    <source>
        <strain evidence="4 5">TB5</strain>
    </source>
</reference>
<name>A0A7R7EJ18_9FIRM</name>
<evidence type="ECO:0000259" key="3">
    <source>
        <dbReference type="Pfam" id="PF13649"/>
    </source>
</evidence>
<dbReference type="GO" id="GO:0008168">
    <property type="term" value="F:methyltransferase activity"/>
    <property type="evidence" value="ECO:0007669"/>
    <property type="project" value="UniProtKB-KW"/>
</dbReference>
<dbReference type="SUPFAM" id="SSF53335">
    <property type="entry name" value="S-adenosyl-L-methionine-dependent methyltransferases"/>
    <property type="match status" value="1"/>
</dbReference>
<keyword evidence="2" id="KW-0808">Transferase</keyword>
<protein>
    <submittedName>
        <fullName evidence="4">Tellurite resistance</fullName>
    </submittedName>
</protein>
<dbReference type="AlphaFoldDB" id="A0A7R7EJ18"/>
<dbReference type="PANTHER" id="PTHR43861">
    <property type="entry name" value="TRANS-ACONITATE 2-METHYLTRANSFERASE-RELATED"/>
    <property type="match status" value="1"/>
</dbReference>
<dbReference type="RefSeq" id="WP_271714918.1">
    <property type="nucleotide sequence ID" value="NZ_AP024169.1"/>
</dbReference>
<dbReference type="KEGG" id="ahb:bsdtb5_09440"/>
<dbReference type="Proteomes" id="UP000595897">
    <property type="component" value="Chromosome"/>
</dbReference>
<proteinExistence type="predicted"/>
<dbReference type="PROSITE" id="PS50007">
    <property type="entry name" value="PIPLC_X_DOMAIN"/>
    <property type="match status" value="1"/>
</dbReference>
<evidence type="ECO:0000256" key="1">
    <source>
        <dbReference type="ARBA" id="ARBA00022603"/>
    </source>
</evidence>
<feature type="domain" description="Methyltransferase" evidence="3">
    <location>
        <begin position="40"/>
        <end position="128"/>
    </location>
</feature>
<dbReference type="Gene3D" id="3.40.50.150">
    <property type="entry name" value="Vaccinia Virus protein VP39"/>
    <property type="match status" value="1"/>
</dbReference>
<evidence type="ECO:0000313" key="4">
    <source>
        <dbReference type="EMBL" id="BCN29649.1"/>
    </source>
</evidence>
<gene>
    <name evidence="4" type="ORF">bsdtb5_09440</name>
</gene>
<dbReference type="CDD" id="cd02440">
    <property type="entry name" value="AdoMet_MTases"/>
    <property type="match status" value="1"/>
</dbReference>
<keyword evidence="5" id="KW-1185">Reference proteome</keyword>
<evidence type="ECO:0000256" key="2">
    <source>
        <dbReference type="ARBA" id="ARBA00022679"/>
    </source>
</evidence>
<dbReference type="EMBL" id="AP024169">
    <property type="protein sequence ID" value="BCN29649.1"/>
    <property type="molecule type" value="Genomic_DNA"/>
</dbReference>
<dbReference type="GO" id="GO:0032259">
    <property type="term" value="P:methylation"/>
    <property type="evidence" value="ECO:0007669"/>
    <property type="project" value="UniProtKB-KW"/>
</dbReference>
<dbReference type="Pfam" id="PF13649">
    <property type="entry name" value="Methyltransf_25"/>
    <property type="match status" value="1"/>
</dbReference>
<keyword evidence="1" id="KW-0489">Methyltransferase</keyword>
<sequence length="195" mass="22527">MDPIDYYSKNANMYYDATKDLSMEDQLEKFISLLPEGSSVLDLGCGSGRDSLYLIEKGFDVTALDGSKELCELAEIHIGQDVLNMKFEEMNFLNVFDGVWASASFVHLVPEKLEIILEKVISSLKIEGVLYISLKYGDFSGIRNGRYFQYYKMRVMKEILSKFENVELIESWKTNDIRSTREEVEWLNILVKKIK</sequence>
<dbReference type="PANTHER" id="PTHR43861:SF1">
    <property type="entry name" value="TRANS-ACONITATE 2-METHYLTRANSFERASE"/>
    <property type="match status" value="1"/>
</dbReference>